<dbReference type="Pfam" id="PF12840">
    <property type="entry name" value="HTH_20"/>
    <property type="match status" value="1"/>
</dbReference>
<dbReference type="Proteomes" id="UP001304125">
    <property type="component" value="Chromosome"/>
</dbReference>
<organism evidence="1 2">
    <name type="scientific">Demequina capsici</name>
    <dbReference type="NCBI Taxonomy" id="3075620"/>
    <lineage>
        <taxon>Bacteria</taxon>
        <taxon>Bacillati</taxon>
        <taxon>Actinomycetota</taxon>
        <taxon>Actinomycetes</taxon>
        <taxon>Micrococcales</taxon>
        <taxon>Demequinaceae</taxon>
        <taxon>Demequina</taxon>
    </lineage>
</organism>
<protein>
    <submittedName>
        <fullName evidence="1">Helix-turn-helix domain-containing protein</fullName>
    </submittedName>
</protein>
<dbReference type="InterPro" id="IPR036390">
    <property type="entry name" value="WH_DNA-bd_sf"/>
</dbReference>
<dbReference type="Gene3D" id="1.10.10.10">
    <property type="entry name" value="Winged helix-like DNA-binding domain superfamily/Winged helix DNA-binding domain"/>
    <property type="match status" value="1"/>
</dbReference>
<keyword evidence="2" id="KW-1185">Reference proteome</keyword>
<sequence length="194" mass="21418">MDPRRSRLLLHPVRIRVSLVLAQSEMNVKQLAKVLDDVPQASLYRAVSELLDGGIIEVTREERRGGAIERYFRAIEEESFISRQDIGSLAPAEFIAGIEGLNRMLAADAARYIAAEGADWVSDFTRVARQVAYFTPDERVEVEAQLNALIARFEAATERRPGTEPTLLIVTAFPYVATEHDGAASEAEPASAHP</sequence>
<reference evidence="1 2" key="1">
    <citation type="submission" date="2023-09" db="EMBL/GenBank/DDBJ databases">
        <title>Demequina sp. a novel bacteria isolated from Capsicum annuum.</title>
        <authorList>
            <person name="Humaira Z."/>
            <person name="Lee J."/>
            <person name="Cho D."/>
        </authorList>
    </citation>
    <scope>NUCLEOTIDE SEQUENCE [LARGE SCALE GENOMIC DNA]</scope>
    <source>
        <strain evidence="1 2">OYTSA14</strain>
    </source>
</reference>
<proteinExistence type="predicted"/>
<name>A0AA96F3T8_9MICO</name>
<dbReference type="InterPro" id="IPR036388">
    <property type="entry name" value="WH-like_DNA-bd_sf"/>
</dbReference>
<gene>
    <name evidence="1" type="ORF">RN606_08880</name>
</gene>
<dbReference type="SUPFAM" id="SSF46785">
    <property type="entry name" value="Winged helix' DNA-binding domain"/>
    <property type="match status" value="1"/>
</dbReference>
<dbReference type="RefSeq" id="WP_313496418.1">
    <property type="nucleotide sequence ID" value="NZ_CP134879.1"/>
</dbReference>
<dbReference type="InterPro" id="IPR011991">
    <property type="entry name" value="ArsR-like_HTH"/>
</dbReference>
<accession>A0AA96F3T8</accession>
<dbReference type="EMBL" id="CP134879">
    <property type="protein sequence ID" value="WNM23481.1"/>
    <property type="molecule type" value="Genomic_DNA"/>
</dbReference>
<dbReference type="AlphaFoldDB" id="A0AA96F3T8"/>
<evidence type="ECO:0000313" key="2">
    <source>
        <dbReference type="Proteomes" id="UP001304125"/>
    </source>
</evidence>
<dbReference type="CDD" id="cd00090">
    <property type="entry name" value="HTH_ARSR"/>
    <property type="match status" value="1"/>
</dbReference>
<evidence type="ECO:0000313" key="1">
    <source>
        <dbReference type="EMBL" id="WNM23481.1"/>
    </source>
</evidence>